<feature type="domain" description="Phosphatidic acid phosphatase type 2/haloperoxidase" evidence="7">
    <location>
        <begin position="88"/>
        <end position="229"/>
    </location>
</feature>
<feature type="transmembrane region" description="Helical" evidence="6">
    <location>
        <begin position="72"/>
        <end position="91"/>
    </location>
</feature>
<dbReference type="Pfam" id="PF01569">
    <property type="entry name" value="PAP2"/>
    <property type="match status" value="1"/>
</dbReference>
<comment type="caution">
    <text evidence="8">The sequence shown here is derived from an EMBL/GenBank/DDBJ whole genome shotgun (WGS) entry which is preliminary data.</text>
</comment>
<dbReference type="GO" id="GO:0008195">
    <property type="term" value="F:phosphatidate phosphatase activity"/>
    <property type="evidence" value="ECO:0007669"/>
    <property type="project" value="TreeGrafter"/>
</dbReference>
<dbReference type="EMBL" id="BTRK01000002">
    <property type="protein sequence ID" value="GMR37496.1"/>
    <property type="molecule type" value="Genomic_DNA"/>
</dbReference>
<dbReference type="Gene3D" id="1.20.144.10">
    <property type="entry name" value="Phosphatidic acid phosphatase type 2/haloperoxidase"/>
    <property type="match status" value="1"/>
</dbReference>
<dbReference type="GO" id="GO:0007165">
    <property type="term" value="P:signal transduction"/>
    <property type="evidence" value="ECO:0007669"/>
    <property type="project" value="TreeGrafter"/>
</dbReference>
<proteinExistence type="inferred from homology"/>
<feature type="transmembrane region" description="Helical" evidence="6">
    <location>
        <begin position="216"/>
        <end position="237"/>
    </location>
</feature>
<evidence type="ECO:0000256" key="4">
    <source>
        <dbReference type="ARBA" id="ARBA00022989"/>
    </source>
</evidence>
<reference evidence="9" key="1">
    <citation type="submission" date="2022-10" db="EMBL/GenBank/DDBJ databases">
        <title>Genome assembly of Pristionchus species.</title>
        <authorList>
            <person name="Yoshida K."/>
            <person name="Sommer R.J."/>
        </authorList>
    </citation>
    <scope>NUCLEOTIDE SEQUENCE [LARGE SCALE GENOMIC DNA]</scope>
    <source>
        <strain evidence="9">RS5460</strain>
    </source>
</reference>
<dbReference type="PANTHER" id="PTHR10165:SF103">
    <property type="entry name" value="PHOSPHOLIPID PHOSPHATASE HOMOLOG 1.2 HOMOLOG"/>
    <property type="match status" value="1"/>
</dbReference>
<gene>
    <name evidence="8" type="ORF">PMAYCL1PPCAC_07691</name>
</gene>
<evidence type="ECO:0000256" key="3">
    <source>
        <dbReference type="ARBA" id="ARBA00022692"/>
    </source>
</evidence>
<comment type="similarity">
    <text evidence="2">Belongs to the PA-phosphatase related phosphoesterase family.</text>
</comment>
<dbReference type="InterPro" id="IPR036938">
    <property type="entry name" value="PAP2/HPO_sf"/>
</dbReference>
<keyword evidence="4 6" id="KW-1133">Transmembrane helix</keyword>
<evidence type="ECO:0000256" key="5">
    <source>
        <dbReference type="ARBA" id="ARBA00023136"/>
    </source>
</evidence>
<sequence length="278" mass="31153">LATFSLLIPRWVGARKSSFACDDYSIRNPFVKTQTISAVAVILITLITPLLIILITEIIIDRISSRYLRFKFRSFNVPALLVHIIAFEGYFQLGYVMQVVVNQVTKYAVGRLRPHFLTVCVPAPYNCTAGDRFVYDYTCTGDTKDVDEGRLSFYSGHSATAMYTATFTAIYLHARIGYIAPRIILSTVQTLLFTGGLFICYTRIQDYYHHPTDVLAGAIIGFLGAIYSCFAWADIWLQRGSYSPVHGTIIDEEDVGIPTTVKVDPRTSVQEQTSTDQP</sequence>
<evidence type="ECO:0000313" key="9">
    <source>
        <dbReference type="Proteomes" id="UP001328107"/>
    </source>
</evidence>
<feature type="non-terminal residue" evidence="8">
    <location>
        <position position="1"/>
    </location>
</feature>
<feature type="transmembrane region" description="Helical" evidence="6">
    <location>
        <begin position="151"/>
        <end position="172"/>
    </location>
</feature>
<dbReference type="AlphaFoldDB" id="A0AAN4ZE73"/>
<dbReference type="SMART" id="SM00014">
    <property type="entry name" value="acidPPc"/>
    <property type="match status" value="1"/>
</dbReference>
<dbReference type="PANTHER" id="PTHR10165">
    <property type="entry name" value="LIPID PHOSPHATE PHOSPHATASE"/>
    <property type="match status" value="1"/>
</dbReference>
<organism evidence="8 9">
    <name type="scientific">Pristionchus mayeri</name>
    <dbReference type="NCBI Taxonomy" id="1317129"/>
    <lineage>
        <taxon>Eukaryota</taxon>
        <taxon>Metazoa</taxon>
        <taxon>Ecdysozoa</taxon>
        <taxon>Nematoda</taxon>
        <taxon>Chromadorea</taxon>
        <taxon>Rhabditida</taxon>
        <taxon>Rhabditina</taxon>
        <taxon>Diplogasteromorpha</taxon>
        <taxon>Diplogasteroidea</taxon>
        <taxon>Neodiplogasteridae</taxon>
        <taxon>Pristionchus</taxon>
    </lineage>
</organism>
<feature type="transmembrane region" description="Helical" evidence="6">
    <location>
        <begin position="36"/>
        <end position="60"/>
    </location>
</feature>
<dbReference type="SUPFAM" id="SSF48317">
    <property type="entry name" value="Acid phosphatase/Vanadium-dependent haloperoxidase"/>
    <property type="match status" value="1"/>
</dbReference>
<accession>A0AAN4ZE73</accession>
<feature type="non-terminal residue" evidence="8">
    <location>
        <position position="278"/>
    </location>
</feature>
<dbReference type="Proteomes" id="UP001328107">
    <property type="component" value="Unassembled WGS sequence"/>
</dbReference>
<dbReference type="GO" id="GO:0005886">
    <property type="term" value="C:plasma membrane"/>
    <property type="evidence" value="ECO:0007669"/>
    <property type="project" value="TreeGrafter"/>
</dbReference>
<dbReference type="CDD" id="cd03384">
    <property type="entry name" value="PAP2_wunen"/>
    <property type="match status" value="1"/>
</dbReference>
<evidence type="ECO:0000256" key="1">
    <source>
        <dbReference type="ARBA" id="ARBA00004141"/>
    </source>
</evidence>
<evidence type="ECO:0000313" key="8">
    <source>
        <dbReference type="EMBL" id="GMR37496.1"/>
    </source>
</evidence>
<keyword evidence="9" id="KW-1185">Reference proteome</keyword>
<protein>
    <recommendedName>
        <fullName evidence="7">Phosphatidic acid phosphatase type 2/haloperoxidase domain-containing protein</fullName>
    </recommendedName>
</protein>
<dbReference type="GO" id="GO:0006644">
    <property type="term" value="P:phospholipid metabolic process"/>
    <property type="evidence" value="ECO:0007669"/>
    <property type="project" value="InterPro"/>
</dbReference>
<dbReference type="GO" id="GO:0046839">
    <property type="term" value="P:phospholipid dephosphorylation"/>
    <property type="evidence" value="ECO:0007669"/>
    <property type="project" value="TreeGrafter"/>
</dbReference>
<feature type="transmembrane region" description="Helical" evidence="6">
    <location>
        <begin position="184"/>
        <end position="204"/>
    </location>
</feature>
<keyword evidence="5 6" id="KW-0472">Membrane</keyword>
<name>A0AAN4ZE73_9BILA</name>
<evidence type="ECO:0000256" key="6">
    <source>
        <dbReference type="SAM" id="Phobius"/>
    </source>
</evidence>
<dbReference type="InterPro" id="IPR043216">
    <property type="entry name" value="PAP-like"/>
</dbReference>
<evidence type="ECO:0000256" key="2">
    <source>
        <dbReference type="ARBA" id="ARBA00008816"/>
    </source>
</evidence>
<keyword evidence="3 6" id="KW-0812">Transmembrane</keyword>
<comment type="subcellular location">
    <subcellularLocation>
        <location evidence="1">Membrane</location>
        <topology evidence="1">Multi-pass membrane protein</topology>
    </subcellularLocation>
</comment>
<dbReference type="InterPro" id="IPR000326">
    <property type="entry name" value="PAP2/HPO"/>
</dbReference>
<evidence type="ECO:0000259" key="7">
    <source>
        <dbReference type="SMART" id="SM00014"/>
    </source>
</evidence>